<protein>
    <submittedName>
        <fullName evidence="1">Uncharacterized protein</fullName>
    </submittedName>
</protein>
<evidence type="ECO:0000313" key="2">
    <source>
        <dbReference type="Proteomes" id="UP001214638"/>
    </source>
</evidence>
<dbReference type="EMBL" id="JALLKP010000003">
    <property type="protein sequence ID" value="KAK2196218.1"/>
    <property type="molecule type" value="Genomic_DNA"/>
</dbReference>
<keyword evidence="2" id="KW-1185">Reference proteome</keyword>
<gene>
    <name evidence="1" type="ORF">BdWA1_002818</name>
</gene>
<dbReference type="Proteomes" id="UP001214638">
    <property type="component" value="Unassembled WGS sequence"/>
</dbReference>
<proteinExistence type="predicted"/>
<reference evidence="1" key="1">
    <citation type="journal article" date="2023" name="Nat. Microbiol.">
        <title>Babesia duncani multi-omics identifies virulence factors and drug targets.</title>
        <authorList>
            <person name="Singh P."/>
            <person name="Lonardi S."/>
            <person name="Liang Q."/>
            <person name="Vydyam P."/>
            <person name="Khabirova E."/>
            <person name="Fang T."/>
            <person name="Gihaz S."/>
            <person name="Thekkiniath J."/>
            <person name="Munshi M."/>
            <person name="Abel S."/>
            <person name="Ciampossin L."/>
            <person name="Batugedara G."/>
            <person name="Gupta M."/>
            <person name="Lu X.M."/>
            <person name="Lenz T."/>
            <person name="Chakravarty S."/>
            <person name="Cornillot E."/>
            <person name="Hu Y."/>
            <person name="Ma W."/>
            <person name="Gonzalez L.M."/>
            <person name="Sanchez S."/>
            <person name="Estrada K."/>
            <person name="Sanchez-Flores A."/>
            <person name="Montero E."/>
            <person name="Harb O.S."/>
            <person name="Le Roch K.G."/>
            <person name="Mamoun C.B."/>
        </authorList>
    </citation>
    <scope>NUCLEOTIDE SEQUENCE</scope>
    <source>
        <strain evidence="1">WA1</strain>
    </source>
</reference>
<accession>A0AAD9PJZ5</accession>
<evidence type="ECO:0000313" key="1">
    <source>
        <dbReference type="EMBL" id="KAK2196218.1"/>
    </source>
</evidence>
<organism evidence="1 2">
    <name type="scientific">Babesia duncani</name>
    <dbReference type="NCBI Taxonomy" id="323732"/>
    <lineage>
        <taxon>Eukaryota</taxon>
        <taxon>Sar</taxon>
        <taxon>Alveolata</taxon>
        <taxon>Apicomplexa</taxon>
        <taxon>Aconoidasida</taxon>
        <taxon>Piroplasmida</taxon>
        <taxon>Babesiidae</taxon>
        <taxon>Babesia</taxon>
    </lineage>
</organism>
<name>A0AAD9PJZ5_9APIC</name>
<comment type="caution">
    <text evidence="1">The sequence shown here is derived from an EMBL/GenBank/DDBJ whole genome shotgun (WGS) entry which is preliminary data.</text>
</comment>
<dbReference type="GeneID" id="94337115"/>
<dbReference type="RefSeq" id="XP_067803060.1">
    <property type="nucleotide sequence ID" value="XM_067947838.1"/>
</dbReference>
<sequence>MLPKYGSHDVLCESFEAQLLIQQQRTRPVVTATLISAGLLPRDIRGVAWESCMAVEIWLREMQQHSAEALINQLNIVQSSLAKHVPPIYDISDETIYNADWNSIFTSNSMWPWDRQEATTPLESSSPAPHPIPQSLADIEHRIPTTPDVTSIIGEHAPRYKRVGRKSDRNAGCIRYESNRKRWVVDLSSNGKRLQKCFHETYFGIVGGLQEARRWRLNFIKEKFGSISLRLESKFMSDLLEKILAMPSQFHEALIQALKMPISGFENVHCDALIDDLLRQKATPPPNPNEK</sequence>
<dbReference type="KEGG" id="bdw:94337115"/>
<dbReference type="AlphaFoldDB" id="A0AAD9PJZ5"/>